<evidence type="ECO:0000259" key="13">
    <source>
        <dbReference type="PROSITE" id="PS00794"/>
    </source>
</evidence>
<dbReference type="NCBIfam" id="TIGR01498">
    <property type="entry name" value="folK"/>
    <property type="match status" value="1"/>
</dbReference>
<dbReference type="GO" id="GO:0046656">
    <property type="term" value="P:folic acid biosynthetic process"/>
    <property type="evidence" value="ECO:0007669"/>
    <property type="project" value="UniProtKB-KW"/>
</dbReference>
<gene>
    <name evidence="14" type="primary">folK</name>
    <name evidence="14" type="ORF">GTW09_05890</name>
</gene>
<dbReference type="RefSeq" id="WP_163110829.1">
    <property type="nucleotide sequence ID" value="NZ_JAAAWP010000003.1"/>
</dbReference>
<dbReference type="UniPathway" id="UPA00077">
    <property type="reaction ID" value="UER00155"/>
</dbReference>
<dbReference type="EMBL" id="JAAAWP010000003">
    <property type="protein sequence ID" value="NDW21043.1"/>
    <property type="molecule type" value="Genomic_DNA"/>
</dbReference>
<proteinExistence type="inferred from homology"/>
<keyword evidence="15" id="KW-1185">Reference proteome</keyword>
<evidence type="ECO:0000256" key="3">
    <source>
        <dbReference type="ARBA" id="ARBA00013253"/>
    </source>
</evidence>
<evidence type="ECO:0000256" key="5">
    <source>
        <dbReference type="ARBA" id="ARBA00022679"/>
    </source>
</evidence>
<comment type="caution">
    <text evidence="14">The sequence shown here is derived from an EMBL/GenBank/DDBJ whole genome shotgun (WGS) entry which is preliminary data.</text>
</comment>
<dbReference type="CDD" id="cd00483">
    <property type="entry name" value="HPPK"/>
    <property type="match status" value="1"/>
</dbReference>
<evidence type="ECO:0000256" key="6">
    <source>
        <dbReference type="ARBA" id="ARBA00022741"/>
    </source>
</evidence>
<evidence type="ECO:0000256" key="12">
    <source>
        <dbReference type="ARBA" id="ARBA00033413"/>
    </source>
</evidence>
<evidence type="ECO:0000256" key="4">
    <source>
        <dbReference type="ARBA" id="ARBA00016218"/>
    </source>
</evidence>
<comment type="similarity">
    <text evidence="2">Belongs to the HPPK family.</text>
</comment>
<dbReference type="EC" id="2.7.6.3" evidence="3"/>
<evidence type="ECO:0000256" key="7">
    <source>
        <dbReference type="ARBA" id="ARBA00022777"/>
    </source>
</evidence>
<dbReference type="GO" id="GO:0005524">
    <property type="term" value="F:ATP binding"/>
    <property type="evidence" value="ECO:0007669"/>
    <property type="project" value="UniProtKB-KW"/>
</dbReference>
<evidence type="ECO:0000256" key="9">
    <source>
        <dbReference type="ARBA" id="ARBA00022909"/>
    </source>
</evidence>
<evidence type="ECO:0000256" key="8">
    <source>
        <dbReference type="ARBA" id="ARBA00022840"/>
    </source>
</evidence>
<reference evidence="14 15" key="1">
    <citation type="submission" date="2020-01" db="EMBL/GenBank/DDBJ databases">
        <title>Genomes of bacteria type strains.</title>
        <authorList>
            <person name="Chen J."/>
            <person name="Zhu S."/>
            <person name="Yang J."/>
        </authorList>
    </citation>
    <scope>NUCLEOTIDE SEQUENCE [LARGE SCALE GENOMIC DNA]</scope>
    <source>
        <strain evidence="14 15">LMG 22958</strain>
    </source>
</reference>
<dbReference type="PROSITE" id="PS00794">
    <property type="entry name" value="HPPK"/>
    <property type="match status" value="1"/>
</dbReference>
<evidence type="ECO:0000313" key="14">
    <source>
        <dbReference type="EMBL" id="NDW21043.1"/>
    </source>
</evidence>
<dbReference type="SUPFAM" id="SSF55083">
    <property type="entry name" value="6-hydroxymethyl-7,8-dihydropterin pyrophosphokinase, HPPK"/>
    <property type="match status" value="1"/>
</dbReference>
<keyword evidence="8" id="KW-0067">ATP-binding</keyword>
<dbReference type="PANTHER" id="PTHR43071">
    <property type="entry name" value="2-AMINO-4-HYDROXY-6-HYDROXYMETHYLDIHYDROPTERIDINE PYROPHOSPHOKINASE"/>
    <property type="match status" value="1"/>
</dbReference>
<dbReference type="GO" id="GO:0003848">
    <property type="term" value="F:2-amino-4-hydroxy-6-hydroxymethyldihydropteridine diphosphokinase activity"/>
    <property type="evidence" value="ECO:0007669"/>
    <property type="project" value="UniProtKB-EC"/>
</dbReference>
<feature type="domain" description="7,8-dihydro-6-hydroxymethylpterin-pyrophosphokinase" evidence="13">
    <location>
        <begin position="91"/>
        <end position="102"/>
    </location>
</feature>
<dbReference type="Proteomes" id="UP000478837">
    <property type="component" value="Unassembled WGS sequence"/>
</dbReference>
<keyword evidence="9" id="KW-0289">Folate biosynthesis</keyword>
<organism evidence="14 15">
    <name type="scientific">Alteromonas hispanica</name>
    <dbReference type="NCBI Taxonomy" id="315421"/>
    <lineage>
        <taxon>Bacteria</taxon>
        <taxon>Pseudomonadati</taxon>
        <taxon>Pseudomonadota</taxon>
        <taxon>Gammaproteobacteria</taxon>
        <taxon>Alteromonadales</taxon>
        <taxon>Alteromonadaceae</taxon>
        <taxon>Alteromonas/Salinimonas group</taxon>
        <taxon>Alteromonas</taxon>
    </lineage>
</organism>
<dbReference type="AlphaFoldDB" id="A0A6L9MSU7"/>
<keyword evidence="7 14" id="KW-0418">Kinase</keyword>
<evidence type="ECO:0000256" key="2">
    <source>
        <dbReference type="ARBA" id="ARBA00005810"/>
    </source>
</evidence>
<name>A0A6L9MSU7_9ALTE</name>
<keyword evidence="6" id="KW-0547">Nucleotide-binding</keyword>
<dbReference type="GO" id="GO:0046654">
    <property type="term" value="P:tetrahydrofolate biosynthetic process"/>
    <property type="evidence" value="ECO:0007669"/>
    <property type="project" value="UniProtKB-UniPathway"/>
</dbReference>
<sequence>MHKEHVYIGIGSNLGDSESQANNAFEAIDNLEDTRVLKKSSLYASKPMGPQDQPDYINAVCLIETTLKPHSLLKQLQRIELECGRERKGDRWGPRTLDLDILLYGSQQIDTADLIIPHYGMAEREFVMVPLFEIAPTMVMKDGKPIANWVANCSLDGLRRLRTSN</sequence>
<evidence type="ECO:0000256" key="10">
    <source>
        <dbReference type="ARBA" id="ARBA00029409"/>
    </source>
</evidence>
<evidence type="ECO:0000256" key="1">
    <source>
        <dbReference type="ARBA" id="ARBA00005051"/>
    </source>
</evidence>
<keyword evidence="5 14" id="KW-0808">Transferase</keyword>
<accession>A0A6L9MSU7</accession>
<dbReference type="Gene3D" id="3.30.70.560">
    <property type="entry name" value="7,8-Dihydro-6-hydroxymethylpterin-pyrophosphokinase HPPK"/>
    <property type="match status" value="1"/>
</dbReference>
<comment type="function">
    <text evidence="10">Catalyzes the transfer of pyrophosphate from adenosine triphosphate (ATP) to 6-hydroxymethyl-7,8-dihydropterin, an enzymatic step in folate biosynthesis pathway.</text>
</comment>
<dbReference type="Pfam" id="PF01288">
    <property type="entry name" value="HPPK"/>
    <property type="match status" value="1"/>
</dbReference>
<evidence type="ECO:0000313" key="15">
    <source>
        <dbReference type="Proteomes" id="UP000478837"/>
    </source>
</evidence>
<dbReference type="PANTHER" id="PTHR43071:SF1">
    <property type="entry name" value="2-AMINO-4-HYDROXY-6-HYDROXYMETHYLDIHYDROPTERIDINE PYROPHOSPHOKINASE"/>
    <property type="match status" value="1"/>
</dbReference>
<dbReference type="InterPro" id="IPR000550">
    <property type="entry name" value="Hppk"/>
</dbReference>
<evidence type="ECO:0000256" key="11">
    <source>
        <dbReference type="ARBA" id="ARBA00029766"/>
    </source>
</evidence>
<protein>
    <recommendedName>
        <fullName evidence="4">2-amino-4-hydroxy-6-hydroxymethyldihydropteridine pyrophosphokinase</fullName>
        <ecNumber evidence="3">2.7.6.3</ecNumber>
    </recommendedName>
    <alternativeName>
        <fullName evidence="11">6-hydroxymethyl-7,8-dihydropterin pyrophosphokinase</fullName>
    </alternativeName>
    <alternativeName>
        <fullName evidence="12">7,8-dihydro-6-hydroxymethylpterin-pyrophosphokinase</fullName>
    </alternativeName>
</protein>
<dbReference type="GO" id="GO:0016301">
    <property type="term" value="F:kinase activity"/>
    <property type="evidence" value="ECO:0007669"/>
    <property type="project" value="UniProtKB-KW"/>
</dbReference>
<comment type="pathway">
    <text evidence="1">Cofactor biosynthesis; tetrahydrofolate biosynthesis; 2-amino-4-hydroxy-6-hydroxymethyl-7,8-dihydropteridine diphosphate from 7,8-dihydroneopterin triphosphate: step 4/4.</text>
</comment>
<dbReference type="InterPro" id="IPR035907">
    <property type="entry name" value="Hppk_sf"/>
</dbReference>